<feature type="transmembrane region" description="Helical" evidence="1">
    <location>
        <begin position="174"/>
        <end position="197"/>
    </location>
</feature>
<keyword evidence="3" id="KW-0378">Hydrolase</keyword>
<evidence type="ECO:0000313" key="3">
    <source>
        <dbReference type="EMBL" id="MCQ4614480.1"/>
    </source>
</evidence>
<name>A0ABD4TT50_9CORY</name>
<feature type="transmembrane region" description="Helical" evidence="1">
    <location>
        <begin position="89"/>
        <end position="107"/>
    </location>
</feature>
<dbReference type="EMBL" id="JAGPYW010000006">
    <property type="protein sequence ID" value="MCQ4614480.1"/>
    <property type="molecule type" value="Genomic_DNA"/>
</dbReference>
<dbReference type="Pfam" id="PF02517">
    <property type="entry name" value="Rce1-like"/>
    <property type="match status" value="1"/>
</dbReference>
<sequence length="257" mass="28474">MQPYPEYHLLAAERPWWRALIEALLLVAFFLTLTLAAFFFLDATGDMESQLAIVLSLALTLPAAFLAARVAGRDPALLVSVAGRVRWPIVLRSSLVMLVLFGLTTPWEDIDLTPILLMYVLITPFQAASEEFMFRGAIPQIVGTWVRSPWVAYAVPVIPFVALHEYNWIGLTDILVFTICVSALVWYTGGLEAAVVMHAFNNISVFFIEPDASPTELGWVDLAFSSAFTIGTTLLLLAINRRKRPDPTSHIVPDAVN</sequence>
<evidence type="ECO:0000259" key="2">
    <source>
        <dbReference type="Pfam" id="PF02517"/>
    </source>
</evidence>
<feature type="transmembrane region" description="Helical" evidence="1">
    <location>
        <begin position="150"/>
        <end position="167"/>
    </location>
</feature>
<dbReference type="GO" id="GO:0080120">
    <property type="term" value="P:CAAX-box protein maturation"/>
    <property type="evidence" value="ECO:0007669"/>
    <property type="project" value="UniProtKB-ARBA"/>
</dbReference>
<feature type="transmembrane region" description="Helical" evidence="1">
    <location>
        <begin position="217"/>
        <end position="239"/>
    </location>
</feature>
<feature type="transmembrane region" description="Helical" evidence="1">
    <location>
        <begin position="20"/>
        <end position="41"/>
    </location>
</feature>
<evidence type="ECO:0000256" key="1">
    <source>
        <dbReference type="SAM" id="Phobius"/>
    </source>
</evidence>
<dbReference type="Proteomes" id="UP001205080">
    <property type="component" value="Unassembled WGS sequence"/>
</dbReference>
<dbReference type="GO" id="GO:0008237">
    <property type="term" value="F:metallopeptidase activity"/>
    <property type="evidence" value="ECO:0007669"/>
    <property type="project" value="UniProtKB-KW"/>
</dbReference>
<evidence type="ECO:0000313" key="4">
    <source>
        <dbReference type="Proteomes" id="UP001205080"/>
    </source>
</evidence>
<keyword evidence="3" id="KW-0482">Metalloprotease</keyword>
<gene>
    <name evidence="3" type="ORF">KBX22_07025</name>
</gene>
<feature type="transmembrane region" description="Helical" evidence="1">
    <location>
        <begin position="47"/>
        <end position="68"/>
    </location>
</feature>
<dbReference type="AlphaFoldDB" id="A0ABD4TT50"/>
<keyword evidence="3" id="KW-0645">Protease</keyword>
<protein>
    <submittedName>
        <fullName evidence="3">CPBP family intramembrane metalloprotease</fullName>
    </submittedName>
</protein>
<accession>A0ABD4TT50</accession>
<keyword evidence="1" id="KW-1133">Transmembrane helix</keyword>
<feature type="domain" description="CAAX prenyl protease 2/Lysostaphin resistance protein A-like" evidence="2">
    <location>
        <begin position="115"/>
        <end position="203"/>
    </location>
</feature>
<comment type="caution">
    <text evidence="3">The sequence shown here is derived from an EMBL/GenBank/DDBJ whole genome shotgun (WGS) entry which is preliminary data.</text>
</comment>
<keyword evidence="1" id="KW-0472">Membrane</keyword>
<dbReference type="InterPro" id="IPR003675">
    <property type="entry name" value="Rce1/LyrA-like_dom"/>
</dbReference>
<organism evidence="3 4">
    <name type="scientific">Corynebacterium pseudogenitalium</name>
    <dbReference type="NCBI Taxonomy" id="38303"/>
    <lineage>
        <taxon>Bacteria</taxon>
        <taxon>Bacillati</taxon>
        <taxon>Actinomycetota</taxon>
        <taxon>Actinomycetes</taxon>
        <taxon>Mycobacteriales</taxon>
        <taxon>Corynebacteriaceae</taxon>
        <taxon>Corynebacterium</taxon>
    </lineage>
</organism>
<keyword evidence="1" id="KW-0812">Transmembrane</keyword>
<reference evidence="3 4" key="1">
    <citation type="submission" date="2021-04" db="EMBL/GenBank/DDBJ databases">
        <title>Corynebacterium genitalium sp. nov. and Corynebacterium genitalium sp. nov., two new species of the genus Corynebacterium.</title>
        <authorList>
            <person name="Jaen-Luchoro D."/>
            <person name="Pinyeiro-Iglesias B."/>
            <person name="Al-Shaer S."/>
            <person name="Karlsson R."/>
            <person name="Gonzales-Siles L."/>
            <person name="Cardew S."/>
            <person name="Jensie-Markopolous S."/>
            <person name="Ohlen M."/>
            <person name="Inganas E."/>
            <person name="Moore E.R.B."/>
        </authorList>
    </citation>
    <scope>NUCLEOTIDE SEQUENCE [LARGE SCALE GENOMIC DNA]</scope>
    <source>
        <strain evidence="3 4">CCUG 55013</strain>
    </source>
</reference>
<proteinExistence type="predicted"/>
<dbReference type="GO" id="GO:0004175">
    <property type="term" value="F:endopeptidase activity"/>
    <property type="evidence" value="ECO:0007669"/>
    <property type="project" value="UniProtKB-ARBA"/>
</dbReference>
<dbReference type="RefSeq" id="WP_070478030.1">
    <property type="nucleotide sequence ID" value="NZ_CP072934.1"/>
</dbReference>